<sequence>MLEGHARSMDKARSGAGRYGRVCVMQTRLSQLALHAFCVVWKSSRKTEVKFEEAFEHPGFGKLSGEWTGFDVDNTDDPNCDWGALMTRRFLRKAQDSHELHVDGVSMKFSKAPQGIKGGIVPRQHRVSHGKGGYQRDRNRVLARLNANDFIEVYKPLCLSLPSNDGVKTRLTSLSTRSTNRYLVTRVIQCPPDPCRLGSSITPFCIFAKPFIWLT</sequence>
<dbReference type="Proteomes" id="UP000053989">
    <property type="component" value="Unassembled WGS sequence"/>
</dbReference>
<proteinExistence type="predicted"/>
<dbReference type="AlphaFoldDB" id="A0A0C3A8Z5"/>
<keyword evidence="2" id="KW-1185">Reference proteome</keyword>
<protein>
    <submittedName>
        <fullName evidence="1">Uncharacterized protein</fullName>
    </submittedName>
</protein>
<reference evidence="1 2" key="1">
    <citation type="submission" date="2014-04" db="EMBL/GenBank/DDBJ databases">
        <authorList>
            <consortium name="DOE Joint Genome Institute"/>
            <person name="Kuo A."/>
            <person name="Kohler A."/>
            <person name="Nagy L.G."/>
            <person name="Floudas D."/>
            <person name="Copeland A."/>
            <person name="Barry K.W."/>
            <person name="Cichocki N."/>
            <person name="Veneault-Fourrey C."/>
            <person name="LaButti K."/>
            <person name="Lindquist E.A."/>
            <person name="Lipzen A."/>
            <person name="Lundell T."/>
            <person name="Morin E."/>
            <person name="Murat C."/>
            <person name="Sun H."/>
            <person name="Tunlid A."/>
            <person name="Henrissat B."/>
            <person name="Grigoriev I.V."/>
            <person name="Hibbett D.S."/>
            <person name="Martin F."/>
            <person name="Nordberg H.P."/>
            <person name="Cantor M.N."/>
            <person name="Hua S.X."/>
        </authorList>
    </citation>
    <scope>NUCLEOTIDE SEQUENCE [LARGE SCALE GENOMIC DNA]</scope>
    <source>
        <strain evidence="1 2">Foug A</strain>
    </source>
</reference>
<accession>A0A0C3A8Z5</accession>
<reference evidence="2" key="2">
    <citation type="submission" date="2015-01" db="EMBL/GenBank/DDBJ databases">
        <title>Evolutionary Origins and Diversification of the Mycorrhizal Mutualists.</title>
        <authorList>
            <consortium name="DOE Joint Genome Institute"/>
            <consortium name="Mycorrhizal Genomics Consortium"/>
            <person name="Kohler A."/>
            <person name="Kuo A."/>
            <person name="Nagy L.G."/>
            <person name="Floudas D."/>
            <person name="Copeland A."/>
            <person name="Barry K.W."/>
            <person name="Cichocki N."/>
            <person name="Veneault-Fourrey C."/>
            <person name="LaButti K."/>
            <person name="Lindquist E.A."/>
            <person name="Lipzen A."/>
            <person name="Lundell T."/>
            <person name="Morin E."/>
            <person name="Murat C."/>
            <person name="Riley R."/>
            <person name="Ohm R."/>
            <person name="Sun H."/>
            <person name="Tunlid A."/>
            <person name="Henrissat B."/>
            <person name="Grigoriev I.V."/>
            <person name="Hibbett D.S."/>
            <person name="Martin F."/>
        </authorList>
    </citation>
    <scope>NUCLEOTIDE SEQUENCE [LARGE SCALE GENOMIC DNA]</scope>
    <source>
        <strain evidence="2">Foug A</strain>
    </source>
</reference>
<evidence type="ECO:0000313" key="2">
    <source>
        <dbReference type="Proteomes" id="UP000053989"/>
    </source>
</evidence>
<dbReference type="InParanoid" id="A0A0C3A8Z5"/>
<dbReference type="EMBL" id="KN822053">
    <property type="protein sequence ID" value="KIM61357.1"/>
    <property type="molecule type" value="Genomic_DNA"/>
</dbReference>
<gene>
    <name evidence="1" type="ORF">SCLCIDRAFT_908621</name>
</gene>
<organism evidence="1 2">
    <name type="scientific">Scleroderma citrinum Foug A</name>
    <dbReference type="NCBI Taxonomy" id="1036808"/>
    <lineage>
        <taxon>Eukaryota</taxon>
        <taxon>Fungi</taxon>
        <taxon>Dikarya</taxon>
        <taxon>Basidiomycota</taxon>
        <taxon>Agaricomycotina</taxon>
        <taxon>Agaricomycetes</taxon>
        <taxon>Agaricomycetidae</taxon>
        <taxon>Boletales</taxon>
        <taxon>Sclerodermatineae</taxon>
        <taxon>Sclerodermataceae</taxon>
        <taxon>Scleroderma</taxon>
    </lineage>
</organism>
<name>A0A0C3A8Z5_9AGAM</name>
<dbReference type="OrthoDB" id="2688372at2759"/>
<evidence type="ECO:0000313" key="1">
    <source>
        <dbReference type="EMBL" id="KIM61357.1"/>
    </source>
</evidence>
<dbReference type="HOGENOM" id="CLU_044807_0_0_1"/>